<feature type="transmembrane region" description="Helical" evidence="1">
    <location>
        <begin position="30"/>
        <end position="48"/>
    </location>
</feature>
<evidence type="ECO:0000256" key="1">
    <source>
        <dbReference type="SAM" id="Phobius"/>
    </source>
</evidence>
<comment type="caution">
    <text evidence="2">The sequence shown here is derived from an EMBL/GenBank/DDBJ whole genome shotgun (WGS) entry which is preliminary data.</text>
</comment>
<name>A0ABU8Q8S4_9SPHN</name>
<gene>
    <name evidence="2" type="ORF">WH159_15250</name>
</gene>
<sequence length="452" mass="48447">MAAEAASAASRADPAEAANAPAHAPRLRRFALATLWLALLFNIALAWVNAHAIAINGSVVTAVQGLVMALALAAGLLRRRGGWRRWTVLLIAACLAWLLLSVVRQSLELKFLGDAVLIPAFALLGTCLGRRELVRWLLAAQLLISLIAAWELAVPKSFAATFNVTAYYVNTRGIEAETFWSGEGEGLFLNVERPSGRNLFASSGLNRATSVFLEPVSLGNWTIVVLIVLVTLWGRIGWATRATLVLSDLFLVVACDGRFALVCAFGILLGVPFGRWGPRLWPLVYLPVLVATLFALRAAELLPRGGDTFAGRLRKGVDYLGRLEVADVFGGQSSANIYANADAGWAYLIQSQSLFGFLAFWLLVVLMARERTAELRAFVNATAIYVALCMPISYSFLSIKTVAPIFALYGCLIAVARRSIGPSGLMGLPIRTGAPRGQPPRVGPALAAFGGG</sequence>
<keyword evidence="1" id="KW-1133">Transmembrane helix</keyword>
<evidence type="ECO:0000313" key="3">
    <source>
        <dbReference type="Proteomes" id="UP001380365"/>
    </source>
</evidence>
<proteinExistence type="predicted"/>
<dbReference type="Proteomes" id="UP001380365">
    <property type="component" value="Unassembled WGS sequence"/>
</dbReference>
<feature type="transmembrane region" description="Helical" evidence="1">
    <location>
        <begin position="250"/>
        <end position="274"/>
    </location>
</feature>
<feature type="transmembrane region" description="Helical" evidence="1">
    <location>
        <begin position="54"/>
        <end position="74"/>
    </location>
</feature>
<feature type="transmembrane region" description="Helical" evidence="1">
    <location>
        <begin position="218"/>
        <end position="238"/>
    </location>
</feature>
<feature type="transmembrane region" description="Helical" evidence="1">
    <location>
        <begin position="378"/>
        <end position="396"/>
    </location>
</feature>
<dbReference type="RefSeq" id="WP_132883117.1">
    <property type="nucleotide sequence ID" value="NZ_JBBGZA010000001.1"/>
</dbReference>
<accession>A0ABU8Q8S4</accession>
<organism evidence="2 3">
    <name type="scientific">Sphingomonas molluscorum</name>
    <dbReference type="NCBI Taxonomy" id="418184"/>
    <lineage>
        <taxon>Bacteria</taxon>
        <taxon>Pseudomonadati</taxon>
        <taxon>Pseudomonadota</taxon>
        <taxon>Alphaproteobacteria</taxon>
        <taxon>Sphingomonadales</taxon>
        <taxon>Sphingomonadaceae</taxon>
        <taxon>Sphingomonas</taxon>
    </lineage>
</organism>
<dbReference type="EMBL" id="JBBGZA010000001">
    <property type="protein sequence ID" value="MEJ5095884.1"/>
    <property type="molecule type" value="Genomic_DNA"/>
</dbReference>
<keyword evidence="3" id="KW-1185">Reference proteome</keyword>
<feature type="transmembrane region" description="Helical" evidence="1">
    <location>
        <begin position="280"/>
        <end position="299"/>
    </location>
</feature>
<keyword evidence="1" id="KW-0472">Membrane</keyword>
<feature type="transmembrane region" description="Helical" evidence="1">
    <location>
        <begin position="136"/>
        <end position="153"/>
    </location>
</feature>
<reference evidence="2 3" key="1">
    <citation type="submission" date="2023-12" db="EMBL/GenBank/DDBJ databases">
        <title>Gut-associated functions are favored during microbiome assembly across C. elegans life.</title>
        <authorList>
            <person name="Zimmermann J."/>
        </authorList>
    </citation>
    <scope>NUCLEOTIDE SEQUENCE [LARGE SCALE GENOMIC DNA]</scope>
    <source>
        <strain evidence="2 3">JUb134</strain>
    </source>
</reference>
<protein>
    <submittedName>
        <fullName evidence="2">Polysaccharide biosynthesis protein GumE</fullName>
    </submittedName>
</protein>
<keyword evidence="1" id="KW-0812">Transmembrane</keyword>
<feature type="transmembrane region" description="Helical" evidence="1">
    <location>
        <begin position="345"/>
        <end position="366"/>
    </location>
</feature>
<feature type="transmembrane region" description="Helical" evidence="1">
    <location>
        <begin position="86"/>
        <end position="103"/>
    </location>
</feature>
<evidence type="ECO:0000313" key="2">
    <source>
        <dbReference type="EMBL" id="MEJ5095884.1"/>
    </source>
</evidence>